<keyword evidence="2" id="KW-1185">Reference proteome</keyword>
<dbReference type="EMBL" id="JABAIK010000033">
    <property type="protein sequence ID" value="NLS14862.1"/>
    <property type="molecule type" value="Genomic_DNA"/>
</dbReference>
<dbReference type="RefSeq" id="WP_168837935.1">
    <property type="nucleotide sequence ID" value="NZ_JABAIK010000033.1"/>
</dbReference>
<sequence length="470" mass="52948">MNNIESWLKELDKVKKVTQPFGKHIASFRLSEHEIGIYTLLHVALVSASGAISKNQERLYEFYFPSISPKLKLSELLSLAQKFSAKELEKSVGILKEHNLTLHFLLDALIFMRLDGKVSSEVKSLLDGFCQSMQIPESDIKQVVYLSDKVFNIKESNKPELDESFDDLISNNTWVEFFSKKISENNISNISDGIWRLDEKIENIGDDIEWENCTIIFSEDGHVFQSNGTLNINNSTLIKPVFDLSSVEVNINNSTLKGFYQETSKVTVLSIYGCEIINISNVKFKTINARGIYINNHVSSCNISNSSFDMCGNRFMLGGAVNYISGVKFDNCKFTRCIAFVGAATFLEHLSLGSYKDCLIKACDSIVEWAENTNAGSIYASDEDNACNIVNSNIDNNITSYNLRSDGDGYAMLKNSNFRGEICYNHTNYSKVNPLDQNSKRLSGSQSKQFARQLKIKTKSELNEECEKIE</sequence>
<reference evidence="1 2" key="1">
    <citation type="submission" date="2020-04" db="EMBL/GenBank/DDBJ databases">
        <title>Vibrio sp. SM6, a novel species isolated from seawater.</title>
        <authorList>
            <person name="Wang X."/>
        </authorList>
    </citation>
    <scope>NUCLEOTIDE SEQUENCE [LARGE SCALE GENOMIC DNA]</scope>
    <source>
        <strain evidence="1 2">SM6</strain>
    </source>
</reference>
<organism evidence="1 2">
    <name type="scientific">Vibrio agarilyticus</name>
    <dbReference type="NCBI Taxonomy" id="2726741"/>
    <lineage>
        <taxon>Bacteria</taxon>
        <taxon>Pseudomonadati</taxon>
        <taxon>Pseudomonadota</taxon>
        <taxon>Gammaproteobacteria</taxon>
        <taxon>Vibrionales</taxon>
        <taxon>Vibrionaceae</taxon>
        <taxon>Vibrio</taxon>
    </lineage>
</organism>
<dbReference type="Proteomes" id="UP000535589">
    <property type="component" value="Unassembled WGS sequence"/>
</dbReference>
<proteinExistence type="predicted"/>
<evidence type="ECO:0000313" key="1">
    <source>
        <dbReference type="EMBL" id="NLS14862.1"/>
    </source>
</evidence>
<dbReference type="AlphaFoldDB" id="A0A7X8TTY8"/>
<evidence type="ECO:0000313" key="2">
    <source>
        <dbReference type="Proteomes" id="UP000535589"/>
    </source>
</evidence>
<comment type="caution">
    <text evidence="1">The sequence shown here is derived from an EMBL/GenBank/DDBJ whole genome shotgun (WGS) entry which is preliminary data.</text>
</comment>
<gene>
    <name evidence="1" type="ORF">HGP28_18545</name>
</gene>
<accession>A0A7X8TTY8</accession>
<protein>
    <submittedName>
        <fullName evidence="1">Uncharacterized protein</fullName>
    </submittedName>
</protein>
<name>A0A7X8TTY8_9VIBR</name>